<dbReference type="GO" id="GO:0003677">
    <property type="term" value="F:DNA binding"/>
    <property type="evidence" value="ECO:0007669"/>
    <property type="project" value="UniProtKB-KW"/>
</dbReference>
<sequence length="166" mass="18210">MAHSPETRDKVRRLYVFDRIGLEMAALQCGVSMSTASRWKREALDDGDDWDKLRAAAILAGDGIESVARAALAGFLTQYQATMDALNANPDIKAEAKVQMLASLADSFNKTVAASRKVLPETSQLATAMEVVQKLATFIREKYPKHAQAFVEVLEPFGEELAKTYG</sequence>
<evidence type="ECO:0000313" key="1">
    <source>
        <dbReference type="EMBL" id="KZE34169.1"/>
    </source>
</evidence>
<dbReference type="RefSeq" id="WP_066610314.1">
    <property type="nucleotide sequence ID" value="NZ_LQQU01000009.1"/>
</dbReference>
<dbReference type="OrthoDB" id="5676847at2"/>
<reference evidence="2" key="1">
    <citation type="submission" date="2016-01" db="EMBL/GenBank/DDBJ databases">
        <title>Draft genome of Chromobacterium sp. F49.</title>
        <authorList>
            <person name="Hong K.W."/>
        </authorList>
    </citation>
    <scope>NUCLEOTIDE SEQUENCE [LARGE SCALE GENOMIC DNA]</scope>
    <source>
        <strain evidence="2">CN10</strain>
    </source>
</reference>
<dbReference type="InterPro" id="IPR014926">
    <property type="entry name" value="Phage_D3112_Orf24"/>
</dbReference>
<accession>A0A165FTP8</accession>
<keyword evidence="2" id="KW-1185">Reference proteome</keyword>
<organism evidence="1 2">
    <name type="scientific">Crenobacter luteus</name>
    <dbReference type="NCBI Taxonomy" id="1452487"/>
    <lineage>
        <taxon>Bacteria</taxon>
        <taxon>Pseudomonadati</taxon>
        <taxon>Pseudomonadota</taxon>
        <taxon>Betaproteobacteria</taxon>
        <taxon>Neisseriales</taxon>
        <taxon>Neisseriaceae</taxon>
        <taxon>Crenobacter</taxon>
    </lineage>
</organism>
<comment type="caution">
    <text evidence="1">The sequence shown here is derived from an EMBL/GenBank/DDBJ whole genome shotgun (WGS) entry which is preliminary data.</text>
</comment>
<gene>
    <name evidence="1" type="ORF">AVW16_06750</name>
</gene>
<proteinExistence type="predicted"/>
<name>A0A165FTP8_9NEIS</name>
<protein>
    <submittedName>
        <fullName evidence="1">DNA-binding protein</fullName>
    </submittedName>
</protein>
<dbReference type="Proteomes" id="UP000076625">
    <property type="component" value="Unassembled WGS sequence"/>
</dbReference>
<dbReference type="EMBL" id="LQQU01000009">
    <property type="protein sequence ID" value="KZE34169.1"/>
    <property type="molecule type" value="Genomic_DNA"/>
</dbReference>
<keyword evidence="1" id="KW-0238">DNA-binding</keyword>
<dbReference type="STRING" id="1452487.AVW16_06750"/>
<evidence type="ECO:0000313" key="2">
    <source>
        <dbReference type="Proteomes" id="UP000076625"/>
    </source>
</evidence>
<dbReference type="AlphaFoldDB" id="A0A165FTP8"/>
<dbReference type="Pfam" id="PF08822">
    <property type="entry name" value="DUF1804"/>
    <property type="match status" value="1"/>
</dbReference>